<sequence>MCLIPSFLGIFFLPDSYSSSVNSPVFRFIKILAYRNGVFSPARNGPHINILQIYLMEV</sequence>
<keyword evidence="2" id="KW-1185">Reference proteome</keyword>
<gene>
    <name evidence="1" type="ordered locus">Toce_0837</name>
</gene>
<reference evidence="1 2" key="1">
    <citation type="journal article" date="2010" name="Stand. Genomic Sci.">
        <title>Complete genome sequence of Thermosediminibacter oceani type strain (JW/IW-1228P).</title>
        <authorList>
            <person name="Pitluck S."/>
            <person name="Yasawong M."/>
            <person name="Munk C."/>
            <person name="Nolan M."/>
            <person name="Lapidus A."/>
            <person name="Lucas S."/>
            <person name="Glavina Del Rio T."/>
            <person name="Tice H."/>
            <person name="Cheng J.F."/>
            <person name="Bruce D."/>
            <person name="Detter C."/>
            <person name="Tapia R."/>
            <person name="Han C."/>
            <person name="Goodwin L."/>
            <person name="Liolios K."/>
            <person name="Ivanova N."/>
            <person name="Mavromatis K."/>
            <person name="Mikhailova N."/>
            <person name="Pati A."/>
            <person name="Chen A."/>
            <person name="Palaniappan K."/>
            <person name="Land M."/>
            <person name="Hauser L."/>
            <person name="Chang Y.J."/>
            <person name="Jeffries C.D."/>
            <person name="Rohde M."/>
            <person name="Spring S."/>
            <person name="Sikorski J."/>
            <person name="Goker M."/>
            <person name="Woyke T."/>
            <person name="Bristow J."/>
            <person name="Eisen J.A."/>
            <person name="Markowitz V."/>
            <person name="Hugenholtz P."/>
            <person name="Kyrpides N.C."/>
            <person name="Klenk H.P."/>
        </authorList>
    </citation>
    <scope>NUCLEOTIDE SEQUENCE [LARGE SCALE GENOMIC DNA]</scope>
    <source>
        <strain evidence="2">ATCC BAA-1034 / DSM 16646 / JW/IW-1228P</strain>
    </source>
</reference>
<accession>D9S2H2</accession>
<evidence type="ECO:0000313" key="1">
    <source>
        <dbReference type="EMBL" id="ADL07599.1"/>
    </source>
</evidence>
<dbReference type="HOGENOM" id="CLU_2977800_0_0_9"/>
<protein>
    <submittedName>
        <fullName evidence="1">Uncharacterized protein</fullName>
    </submittedName>
</protein>
<name>D9S2H2_THEOJ</name>
<organism evidence="1 2">
    <name type="scientific">Thermosediminibacter oceani (strain ATCC BAA-1034 / DSM 16646 / JW/IW-1228P)</name>
    <dbReference type="NCBI Taxonomy" id="555079"/>
    <lineage>
        <taxon>Bacteria</taxon>
        <taxon>Bacillati</taxon>
        <taxon>Bacillota</taxon>
        <taxon>Clostridia</taxon>
        <taxon>Thermosediminibacterales</taxon>
        <taxon>Thermosediminibacteraceae</taxon>
        <taxon>Thermosediminibacter</taxon>
    </lineage>
</organism>
<dbReference type="EMBL" id="CP002131">
    <property type="protein sequence ID" value="ADL07599.1"/>
    <property type="molecule type" value="Genomic_DNA"/>
</dbReference>
<dbReference type="STRING" id="555079.Toce_0837"/>
<dbReference type="AlphaFoldDB" id="D9S2H2"/>
<dbReference type="KEGG" id="toc:Toce_0837"/>
<proteinExistence type="predicted"/>
<evidence type="ECO:0000313" key="2">
    <source>
        <dbReference type="Proteomes" id="UP000000272"/>
    </source>
</evidence>
<dbReference type="Proteomes" id="UP000000272">
    <property type="component" value="Chromosome"/>
</dbReference>